<evidence type="ECO:0000256" key="1">
    <source>
        <dbReference type="SAM" id="MobiDB-lite"/>
    </source>
</evidence>
<name>A0A672TRF0_STRHB</name>
<feature type="region of interest" description="Disordered" evidence="1">
    <location>
        <begin position="78"/>
        <end position="102"/>
    </location>
</feature>
<feature type="compositionally biased region" description="Basic and acidic residues" evidence="1">
    <location>
        <begin position="123"/>
        <end position="132"/>
    </location>
</feature>
<reference evidence="2" key="2">
    <citation type="submission" date="2025-08" db="UniProtKB">
        <authorList>
            <consortium name="Ensembl"/>
        </authorList>
    </citation>
    <scope>IDENTIFICATION</scope>
</reference>
<sequence>GARCSGCSGGAGSCGSRYRGGTARYGPAGALAAAHRPAPVLQVEALREECAAAAPGQREALSLRCTQLKKSVDENTNALRDLKKADEPAPVGSYNQRKEEEEKLLQKLSEQLQNLVLVLDQDNTTKKSSVDKHHQKGPQPED</sequence>
<dbReference type="GO" id="GO:0090251">
    <property type="term" value="P:protein localization involved in establishment of planar polarity"/>
    <property type="evidence" value="ECO:0007669"/>
    <property type="project" value="TreeGrafter"/>
</dbReference>
<proteinExistence type="predicted"/>
<keyword evidence="3" id="KW-1185">Reference proteome</keyword>
<feature type="region of interest" description="Disordered" evidence="1">
    <location>
        <begin position="119"/>
        <end position="142"/>
    </location>
</feature>
<dbReference type="Proteomes" id="UP000472266">
    <property type="component" value="Chromosome 7"/>
</dbReference>
<dbReference type="AlphaFoldDB" id="A0A672TRF0"/>
<dbReference type="PANTHER" id="PTHR15176:SF1">
    <property type="entry name" value="NEPHROCYSTIN-1"/>
    <property type="match status" value="1"/>
</dbReference>
<evidence type="ECO:0000313" key="2">
    <source>
        <dbReference type="Ensembl" id="ENSSHBP00005004434.1"/>
    </source>
</evidence>
<dbReference type="PANTHER" id="PTHR15176">
    <property type="entry name" value="NEPHROCYSTIN"/>
    <property type="match status" value="1"/>
</dbReference>
<organism evidence="2 3">
    <name type="scientific">Strigops habroptila</name>
    <name type="common">Kakapo</name>
    <dbReference type="NCBI Taxonomy" id="2489341"/>
    <lineage>
        <taxon>Eukaryota</taxon>
        <taxon>Metazoa</taxon>
        <taxon>Chordata</taxon>
        <taxon>Craniata</taxon>
        <taxon>Vertebrata</taxon>
        <taxon>Euteleostomi</taxon>
        <taxon>Archelosauria</taxon>
        <taxon>Archosauria</taxon>
        <taxon>Dinosauria</taxon>
        <taxon>Saurischia</taxon>
        <taxon>Theropoda</taxon>
        <taxon>Coelurosauria</taxon>
        <taxon>Aves</taxon>
        <taxon>Neognathae</taxon>
        <taxon>Neoaves</taxon>
        <taxon>Telluraves</taxon>
        <taxon>Australaves</taxon>
        <taxon>Psittaciformes</taxon>
        <taxon>Psittacidae</taxon>
        <taxon>Strigops</taxon>
    </lineage>
</organism>
<dbReference type="GO" id="GO:0005737">
    <property type="term" value="C:cytoplasm"/>
    <property type="evidence" value="ECO:0007669"/>
    <property type="project" value="TreeGrafter"/>
</dbReference>
<accession>A0A672TRF0</accession>
<dbReference type="InterPro" id="IPR039687">
    <property type="entry name" value="NPHP1"/>
</dbReference>
<reference evidence="2" key="3">
    <citation type="submission" date="2025-09" db="UniProtKB">
        <authorList>
            <consortium name="Ensembl"/>
        </authorList>
    </citation>
    <scope>IDENTIFICATION</scope>
</reference>
<reference evidence="2 3" key="1">
    <citation type="submission" date="2019-11" db="EMBL/GenBank/DDBJ databases">
        <title>Strigops habroptila (kakapo) genome, bStrHab1, primary haplotype, v2.</title>
        <authorList>
            <person name="Jarvis E.D."/>
            <person name="Howard J."/>
            <person name="Rhie A."/>
            <person name="Phillippy A."/>
            <person name="Korlach J."/>
            <person name="Digby A."/>
            <person name="Iorns D."/>
            <person name="Eason D."/>
            <person name="Robertson B."/>
            <person name="Raemaekers T."/>
            <person name="Howe K."/>
            <person name="Lewin H."/>
            <person name="Damas J."/>
            <person name="Hastie A."/>
            <person name="Tracey A."/>
            <person name="Chow W."/>
            <person name="Fedrigo O."/>
        </authorList>
    </citation>
    <scope>NUCLEOTIDE SEQUENCE [LARGE SCALE GENOMIC DNA]</scope>
</reference>
<dbReference type="InParanoid" id="A0A672TRF0"/>
<dbReference type="GO" id="GO:0005929">
    <property type="term" value="C:cilium"/>
    <property type="evidence" value="ECO:0007669"/>
    <property type="project" value="TreeGrafter"/>
</dbReference>
<evidence type="ECO:0000313" key="3">
    <source>
        <dbReference type="Proteomes" id="UP000472266"/>
    </source>
</evidence>
<protein>
    <submittedName>
        <fullName evidence="2">Uncharacterized protein</fullName>
    </submittedName>
</protein>
<dbReference type="Ensembl" id="ENSSHBT00005005405.1">
    <property type="protein sequence ID" value="ENSSHBP00005004434.1"/>
    <property type="gene ID" value="ENSSHBG00005003954.1"/>
</dbReference>